<accession>A0A1Z9YWK4</accession>
<feature type="transmembrane region" description="Helical" evidence="1">
    <location>
        <begin position="475"/>
        <end position="495"/>
    </location>
</feature>
<protein>
    <submittedName>
        <fullName evidence="2">Uncharacterized protein</fullName>
    </submittedName>
</protein>
<keyword evidence="1" id="KW-0812">Transmembrane</keyword>
<gene>
    <name evidence="2" type="ORF">CAP51_11695</name>
</gene>
<proteinExistence type="predicted"/>
<keyword evidence="1" id="KW-0472">Membrane</keyword>
<dbReference type="OrthoDB" id="1917183at2"/>
<keyword evidence="3" id="KW-1185">Reference proteome</keyword>
<keyword evidence="1" id="KW-1133">Transmembrane helix</keyword>
<sequence>MSTKNNDGIQFPVLAQTGKPSTSRFGKTVIHAALQAAAAPQSVDVLKEKNWRRDYPYYFKALVQHSIQSVDAALKIAEKGLHTAQQTLVFHRDGETYTLNEAMQRSQDFSFAKFTLKGEGSAEIAEWGIPYHGKFLTGQALLEQIDIWQDNGIIDPTHAQALKTVQQHPEWFDLSQRTVVLFGAASEAGPLTWLSKWKANIVAIDLPNEKIWQKIQDTIRKGNATLIAPMQQGKNGERVLGVDLLKQAPEIANWLASFRQQLDLAGIAYLDGEKHVRVSLAMISIMQKISQLKSDCSIMFMLTPTDIYAIPKRVIEAIEQRKQKRTQIEKFLSKAVNKVSFSHFFQPNDESLYASDNGQQYAIADCMVVEQGPNYALAKRLQQWYALIARQQGQKVSINIAPSTTTRSVIKNPLLKAAFEGADLFGVEAFSPETTNAIMAALWIYDLNCPDSVANPQNTLEHPLKLIMENANHGGLWYVPYLARTALPFAAIYGFTLGKLKKART</sequence>
<comment type="caution">
    <text evidence="2">The sequence shown here is derived from an EMBL/GenBank/DDBJ whole genome shotgun (WGS) entry which is preliminary data.</text>
</comment>
<evidence type="ECO:0000256" key="1">
    <source>
        <dbReference type="SAM" id="Phobius"/>
    </source>
</evidence>
<organism evidence="2 3">
    <name type="scientific">Acinetobacter populi</name>
    <dbReference type="NCBI Taxonomy" id="1582270"/>
    <lineage>
        <taxon>Bacteria</taxon>
        <taxon>Pseudomonadati</taxon>
        <taxon>Pseudomonadota</taxon>
        <taxon>Gammaproteobacteria</taxon>
        <taxon>Moraxellales</taxon>
        <taxon>Moraxellaceae</taxon>
        <taxon>Acinetobacter</taxon>
    </lineage>
</organism>
<dbReference type="AlphaFoldDB" id="A0A1Z9YWK4"/>
<dbReference type="EMBL" id="NEXX01000004">
    <property type="protein sequence ID" value="OUY06587.1"/>
    <property type="molecule type" value="Genomic_DNA"/>
</dbReference>
<evidence type="ECO:0000313" key="2">
    <source>
        <dbReference type="EMBL" id="OUY06587.1"/>
    </source>
</evidence>
<dbReference type="Proteomes" id="UP000196536">
    <property type="component" value="Unassembled WGS sequence"/>
</dbReference>
<reference evidence="2 3" key="1">
    <citation type="submission" date="2017-05" db="EMBL/GenBank/DDBJ databases">
        <title>Acinetobacter populi ANC 5415 (= PBJ7), whole genome shotgun sequencing project.</title>
        <authorList>
            <person name="Nemec A."/>
            <person name="Radolfova-Krizova L."/>
        </authorList>
    </citation>
    <scope>NUCLEOTIDE SEQUENCE [LARGE SCALE GENOMIC DNA]</scope>
    <source>
        <strain evidence="2 3">PBJ7</strain>
    </source>
</reference>
<evidence type="ECO:0000313" key="3">
    <source>
        <dbReference type="Proteomes" id="UP000196536"/>
    </source>
</evidence>
<name>A0A1Z9YWK4_9GAMM</name>